<reference evidence="1 2" key="1">
    <citation type="submission" date="2017-08" db="EMBL/GenBank/DDBJ databases">
        <authorList>
            <person name="de Groot N.N."/>
        </authorList>
    </citation>
    <scope>NUCLEOTIDE SEQUENCE [LARGE SCALE GENOMIC DNA]</scope>
    <source>
        <strain evidence="1 2">JC85</strain>
    </source>
</reference>
<protein>
    <submittedName>
        <fullName evidence="1">Methyltransferase family protein</fullName>
    </submittedName>
</protein>
<evidence type="ECO:0000313" key="1">
    <source>
        <dbReference type="EMBL" id="SOC34885.1"/>
    </source>
</evidence>
<keyword evidence="1" id="KW-0489">Methyltransferase</keyword>
<dbReference type="GO" id="GO:0032259">
    <property type="term" value="P:methylation"/>
    <property type="evidence" value="ECO:0007669"/>
    <property type="project" value="UniProtKB-KW"/>
</dbReference>
<evidence type="ECO:0000313" key="2">
    <source>
        <dbReference type="Proteomes" id="UP000219167"/>
    </source>
</evidence>
<proteinExistence type="predicted"/>
<dbReference type="AlphaFoldDB" id="A0A285TZ10"/>
<dbReference type="CDD" id="cd02440">
    <property type="entry name" value="AdoMet_MTases"/>
    <property type="match status" value="1"/>
</dbReference>
<dbReference type="EMBL" id="OBQD01000001">
    <property type="protein sequence ID" value="SOC34885.1"/>
    <property type="molecule type" value="Genomic_DNA"/>
</dbReference>
<dbReference type="Gene3D" id="3.40.50.150">
    <property type="entry name" value="Vaccinia Virus protein VP39"/>
    <property type="match status" value="1"/>
</dbReference>
<dbReference type="Pfam" id="PF13489">
    <property type="entry name" value="Methyltransf_23"/>
    <property type="match status" value="1"/>
</dbReference>
<dbReference type="InterPro" id="IPR029063">
    <property type="entry name" value="SAM-dependent_MTases_sf"/>
</dbReference>
<name>A0A285TZ10_9HYPH</name>
<sequence length="193" mass="21704">MLTEGAARASAIDFGSPEQIAEAFRQADADGESSLLEMRQGDIVDPPLSEEEFGQFDVAHARFVLEYMPDPLLIVRNMARAVRPGGRVILSDDDYETLRLWPEPAGFAPLWHAYQRTYDRHGNDPIVGRRLVQLLYQAGLLPNRNSMVFFGGCAGEPEFENVVRNIASMIDEAIQDIVATEHLVHRLMQRLTH</sequence>
<dbReference type="GO" id="GO:0008168">
    <property type="term" value="F:methyltransferase activity"/>
    <property type="evidence" value="ECO:0007669"/>
    <property type="project" value="UniProtKB-KW"/>
</dbReference>
<gene>
    <name evidence="1" type="ORF">SAMN05892877_10177</name>
</gene>
<accession>A0A285TZ10</accession>
<dbReference type="Proteomes" id="UP000219167">
    <property type="component" value="Unassembled WGS sequence"/>
</dbReference>
<organism evidence="1 2">
    <name type="scientific">Rhizobium subbaraonis</name>
    <dbReference type="NCBI Taxonomy" id="908946"/>
    <lineage>
        <taxon>Bacteria</taxon>
        <taxon>Pseudomonadati</taxon>
        <taxon>Pseudomonadota</taxon>
        <taxon>Alphaproteobacteria</taxon>
        <taxon>Hyphomicrobiales</taxon>
        <taxon>Rhizobiaceae</taxon>
        <taxon>Rhizobium/Agrobacterium group</taxon>
        <taxon>Rhizobium</taxon>
    </lineage>
</organism>
<dbReference type="SUPFAM" id="SSF53335">
    <property type="entry name" value="S-adenosyl-L-methionine-dependent methyltransferases"/>
    <property type="match status" value="1"/>
</dbReference>
<keyword evidence="2" id="KW-1185">Reference proteome</keyword>
<keyword evidence="1" id="KW-0808">Transferase</keyword>